<dbReference type="EMBL" id="CP024899">
    <property type="protein sequence ID" value="ATX67957.1"/>
    <property type="molecule type" value="Genomic_DNA"/>
</dbReference>
<dbReference type="SUPFAM" id="SSF46626">
    <property type="entry name" value="Cytochrome c"/>
    <property type="match status" value="2"/>
</dbReference>
<evidence type="ECO:0000259" key="9">
    <source>
        <dbReference type="PROSITE" id="PS51007"/>
    </source>
</evidence>
<dbReference type="InterPro" id="IPR004852">
    <property type="entry name" value="Di-haem_cyt_c_peroxidsae"/>
</dbReference>
<keyword evidence="5" id="KW-0560">Oxidoreductase</keyword>
<dbReference type="InterPro" id="IPR051395">
    <property type="entry name" value="Cytochrome_c_Peroxidase/MauG"/>
</dbReference>
<feature type="region of interest" description="Disordered" evidence="8">
    <location>
        <begin position="348"/>
        <end position="368"/>
    </location>
</feature>
<dbReference type="PROSITE" id="PS51007">
    <property type="entry name" value="CYTC"/>
    <property type="match status" value="2"/>
</dbReference>
<evidence type="ECO:0000313" key="11">
    <source>
        <dbReference type="Proteomes" id="UP000228948"/>
    </source>
</evidence>
<dbReference type="GO" id="GO:0030313">
    <property type="term" value="C:cell envelope"/>
    <property type="evidence" value="ECO:0007669"/>
    <property type="project" value="UniProtKB-SubCell"/>
</dbReference>
<evidence type="ECO:0000256" key="5">
    <source>
        <dbReference type="ARBA" id="ARBA00023002"/>
    </source>
</evidence>
<dbReference type="OrthoDB" id="9805202at2"/>
<evidence type="ECO:0000256" key="1">
    <source>
        <dbReference type="ARBA" id="ARBA00004196"/>
    </source>
</evidence>
<keyword evidence="2 7" id="KW-0349">Heme</keyword>
<dbReference type="GO" id="GO:0046872">
    <property type="term" value="F:metal ion binding"/>
    <property type="evidence" value="ECO:0007669"/>
    <property type="project" value="UniProtKB-KW"/>
</dbReference>
<dbReference type="InterPro" id="IPR009056">
    <property type="entry name" value="Cyt_c-like_dom"/>
</dbReference>
<organism evidence="10 11">
    <name type="scientific">Roseinatronobacter bogoriensis subsp. barguzinensis</name>
    <dbReference type="NCBI Taxonomy" id="441209"/>
    <lineage>
        <taxon>Bacteria</taxon>
        <taxon>Pseudomonadati</taxon>
        <taxon>Pseudomonadota</taxon>
        <taxon>Alphaproteobacteria</taxon>
        <taxon>Rhodobacterales</taxon>
        <taxon>Paracoccaceae</taxon>
        <taxon>Roseinatronobacter</taxon>
    </lineage>
</organism>
<evidence type="ECO:0000256" key="3">
    <source>
        <dbReference type="ARBA" id="ARBA00022723"/>
    </source>
</evidence>
<keyword evidence="11" id="KW-1185">Reference proteome</keyword>
<dbReference type="STRING" id="441209.GCA_001870665_02928"/>
<dbReference type="AlphaFoldDB" id="A0A2K8KES8"/>
<evidence type="ECO:0000256" key="7">
    <source>
        <dbReference type="PROSITE-ProRule" id="PRU00433"/>
    </source>
</evidence>
<dbReference type="PANTHER" id="PTHR30600:SF10">
    <property type="entry name" value="BLL6722 PROTEIN"/>
    <property type="match status" value="1"/>
</dbReference>
<dbReference type="Gene3D" id="1.10.760.10">
    <property type="entry name" value="Cytochrome c-like domain"/>
    <property type="match status" value="2"/>
</dbReference>
<dbReference type="Proteomes" id="UP000228948">
    <property type="component" value="Chromosome"/>
</dbReference>
<dbReference type="GO" id="GO:0004130">
    <property type="term" value="F:cytochrome-c peroxidase activity"/>
    <property type="evidence" value="ECO:0007669"/>
    <property type="project" value="TreeGrafter"/>
</dbReference>
<comment type="subcellular location">
    <subcellularLocation>
        <location evidence="1">Cell envelope</location>
    </subcellularLocation>
</comment>
<evidence type="ECO:0000256" key="2">
    <source>
        <dbReference type="ARBA" id="ARBA00022617"/>
    </source>
</evidence>
<keyword evidence="3 7" id="KW-0479">Metal-binding</keyword>
<keyword evidence="4" id="KW-0732">Signal</keyword>
<evidence type="ECO:0000256" key="4">
    <source>
        <dbReference type="ARBA" id="ARBA00022729"/>
    </source>
</evidence>
<keyword evidence="10" id="KW-0575">Peroxidase</keyword>
<feature type="domain" description="Cytochrome c" evidence="9">
    <location>
        <begin position="102"/>
        <end position="219"/>
    </location>
</feature>
<dbReference type="PANTHER" id="PTHR30600">
    <property type="entry name" value="CYTOCHROME C PEROXIDASE-RELATED"/>
    <property type="match status" value="1"/>
</dbReference>
<name>A0A2K8KES8_9RHOB</name>
<feature type="compositionally biased region" description="Basic and acidic residues" evidence="8">
    <location>
        <begin position="357"/>
        <end position="368"/>
    </location>
</feature>
<protein>
    <submittedName>
        <fullName evidence="10">Cytochrome-c peroxidase</fullName>
    </submittedName>
</protein>
<gene>
    <name evidence="10" type="ORF">BG454_15730</name>
</gene>
<evidence type="ECO:0000256" key="8">
    <source>
        <dbReference type="SAM" id="MobiDB-lite"/>
    </source>
</evidence>
<dbReference type="KEGG" id="rbg:BG454_15730"/>
<dbReference type="Pfam" id="PF03150">
    <property type="entry name" value="CCP_MauG"/>
    <property type="match status" value="1"/>
</dbReference>
<dbReference type="InterPro" id="IPR036909">
    <property type="entry name" value="Cyt_c-like_dom_sf"/>
</dbReference>
<reference evidence="10 11" key="1">
    <citation type="submission" date="2017-11" db="EMBL/GenBank/DDBJ databases">
        <title>Revised Sequence and Annotation of the Rhodobaca barguzinensis strain alga05 Genome.</title>
        <authorList>
            <person name="Kopejtka K."/>
            <person name="Tomasch J.M."/>
            <person name="Bunk B."/>
            <person name="Koblizek M."/>
        </authorList>
    </citation>
    <scope>NUCLEOTIDE SEQUENCE [LARGE SCALE GENOMIC DNA]</scope>
    <source>
        <strain evidence="11">alga05</strain>
    </source>
</reference>
<feature type="domain" description="Cytochrome c" evidence="9">
    <location>
        <begin position="317"/>
        <end position="484"/>
    </location>
</feature>
<sequence length="507" mass="53817">MQQGDFFTAFSALRRLEQAGDPQASQLLQDLFLSPSGQTIAAPAAPAPIQVVAAPPVVSPSYAPLYAPRPAARPAPPGQIQGAGGGLPAPLTDADFRAPDEQLARIGHLLFFDPVLSGNRDVACATCHHPRHASGDGVSLGLGAGAQGLGQARRPVGRHAASRRIPRNAPALWNLGARDVTVLFHDGRVEMDPGTPGAFLTPQGPLDYMALDSLLAAQALFPVLSAEEMAGQKGENPIADAVAAERIHGDDGAWAMLAARIDALPEYDRAFTQWRGAVGPVTIDEIANAIAAFIEFEFRADQTPFDQYLREVAALSSEAGEGMRLFFGRANCAFCHSGSLLSDQKFHAMGQPPIGPGKERDDDGYTRDVGRYGVTQDPQDAYAFRTPMLRNVMQTGPWGHAGAFSDLRAFLHHHLDPVAGLAIYEPQAILPVLASAEDDYATIQAAHQRAEISAAAARSMAQRPLVILQDDEIDLLIAFLSALDDAQALQGRLGVPEAVPSGLPVPE</sequence>
<evidence type="ECO:0000313" key="10">
    <source>
        <dbReference type="EMBL" id="ATX67957.1"/>
    </source>
</evidence>
<dbReference type="GO" id="GO:0009055">
    <property type="term" value="F:electron transfer activity"/>
    <property type="evidence" value="ECO:0007669"/>
    <property type="project" value="InterPro"/>
</dbReference>
<evidence type="ECO:0000256" key="6">
    <source>
        <dbReference type="ARBA" id="ARBA00023004"/>
    </source>
</evidence>
<keyword evidence="6 7" id="KW-0408">Iron</keyword>
<accession>A0A2K8KES8</accession>
<dbReference type="GO" id="GO:0020037">
    <property type="term" value="F:heme binding"/>
    <property type="evidence" value="ECO:0007669"/>
    <property type="project" value="InterPro"/>
</dbReference>
<proteinExistence type="predicted"/>